<organism evidence="1 2">
    <name type="scientific">Brachionus plicatilis</name>
    <name type="common">Marine rotifer</name>
    <name type="synonym">Brachionus muelleri</name>
    <dbReference type="NCBI Taxonomy" id="10195"/>
    <lineage>
        <taxon>Eukaryota</taxon>
        <taxon>Metazoa</taxon>
        <taxon>Spiralia</taxon>
        <taxon>Gnathifera</taxon>
        <taxon>Rotifera</taxon>
        <taxon>Eurotatoria</taxon>
        <taxon>Monogononta</taxon>
        <taxon>Pseudotrocha</taxon>
        <taxon>Ploima</taxon>
        <taxon>Brachionidae</taxon>
        <taxon>Brachionus</taxon>
    </lineage>
</organism>
<name>A0A3M7QG02_BRAPC</name>
<dbReference type="Proteomes" id="UP000276133">
    <property type="component" value="Unassembled WGS sequence"/>
</dbReference>
<dbReference type="AlphaFoldDB" id="A0A3M7QG02"/>
<accession>A0A3M7QG02</accession>
<protein>
    <submittedName>
        <fullName evidence="1">Uncharacterized protein</fullName>
    </submittedName>
</protein>
<gene>
    <name evidence="1" type="ORF">BpHYR1_041989</name>
</gene>
<evidence type="ECO:0000313" key="1">
    <source>
        <dbReference type="EMBL" id="RNA10152.1"/>
    </source>
</evidence>
<comment type="caution">
    <text evidence="1">The sequence shown here is derived from an EMBL/GenBank/DDBJ whole genome shotgun (WGS) entry which is preliminary data.</text>
</comment>
<sequence length="105" mass="12488">MSNICSFKLELCSATILFKSKVDSFNLLSLSTRHFKEDRMEELVRKVRKLVWLIWELLPKMKWTGSRFSILELERSMNLRAGRLGNQFLKEDSKFREFLANKEAK</sequence>
<proteinExistence type="predicted"/>
<reference evidence="1 2" key="1">
    <citation type="journal article" date="2018" name="Sci. Rep.">
        <title>Genomic signatures of local adaptation to the degree of environmental predictability in rotifers.</title>
        <authorList>
            <person name="Franch-Gras L."/>
            <person name="Hahn C."/>
            <person name="Garcia-Roger E.M."/>
            <person name="Carmona M.J."/>
            <person name="Serra M."/>
            <person name="Gomez A."/>
        </authorList>
    </citation>
    <scope>NUCLEOTIDE SEQUENCE [LARGE SCALE GENOMIC DNA]</scope>
    <source>
        <strain evidence="1">HYR1</strain>
    </source>
</reference>
<evidence type="ECO:0000313" key="2">
    <source>
        <dbReference type="Proteomes" id="UP000276133"/>
    </source>
</evidence>
<keyword evidence="2" id="KW-1185">Reference proteome</keyword>
<dbReference type="EMBL" id="REGN01006281">
    <property type="protein sequence ID" value="RNA10152.1"/>
    <property type="molecule type" value="Genomic_DNA"/>
</dbReference>